<feature type="transmembrane region" description="Helical" evidence="1">
    <location>
        <begin position="115"/>
        <end position="137"/>
    </location>
</feature>
<keyword evidence="1" id="KW-1133">Transmembrane helix</keyword>
<gene>
    <name evidence="2" type="primary">ND6</name>
</gene>
<feature type="transmembrane region" description="Helical" evidence="1">
    <location>
        <begin position="7"/>
        <end position="39"/>
    </location>
</feature>
<keyword evidence="1" id="KW-0472">Membrane</keyword>
<feature type="transmembrane region" description="Helical" evidence="1">
    <location>
        <begin position="45"/>
        <end position="67"/>
    </location>
</feature>
<proteinExistence type="predicted"/>
<dbReference type="AlphaFoldDB" id="A0AB39A6H1"/>
<reference evidence="2" key="1">
    <citation type="submission" date="2024-07" db="EMBL/GenBank/DDBJ databases">
        <title>Complete of mitochondrial genome sequence and phylogenetic analysis of Asplanchna Sp. (Rotifera, Asplanchnidae).</title>
        <authorList>
            <person name="Cheng S."/>
            <person name="He R."/>
        </authorList>
    </citation>
    <scope>NUCLEOTIDE SEQUENCE</scope>
</reference>
<dbReference type="EMBL" id="PP988072">
    <property type="protein sequence ID" value="XDF22621.1"/>
    <property type="molecule type" value="Genomic_DNA"/>
</dbReference>
<name>A0AB39A6H1_9BILA</name>
<keyword evidence="2" id="KW-0496">Mitochondrion</keyword>
<accession>A0AB39A6H1</accession>
<organism evidence="2">
    <name type="scientific">Asplanchna sp</name>
    <dbReference type="NCBI Taxonomy" id="3231738"/>
    <lineage>
        <taxon>Eukaryota</taxon>
        <taxon>Metazoa</taxon>
        <taxon>Spiralia</taxon>
        <taxon>Gnathifera</taxon>
        <taxon>Rotifera</taxon>
        <taxon>Eurotatoria</taxon>
        <taxon>Monogononta</taxon>
        <taxon>Pseudotrocha</taxon>
        <taxon>Ploima</taxon>
        <taxon>Asplanchnidae</taxon>
        <taxon>Asplanchna</taxon>
    </lineage>
</organism>
<keyword evidence="1" id="KW-0812">Transmembrane</keyword>
<feature type="transmembrane region" description="Helical" evidence="1">
    <location>
        <begin position="79"/>
        <end position="95"/>
    </location>
</feature>
<sequence length="152" mass="17197">MLLTSMVVLVLLLFVFKNALFITMSLLAISIVSLSLLAINSHINILTAFMLVIVYVGAMMILIGYICAINPNMIMEPNYSNLSLLFVLFMLYYLLHAELSVSFDVTTFNLSDYFYSSYGLYMFMVIVLMLFLTLLMVTSQHTVPKGPFRSVT</sequence>
<geneLocation type="mitochondrion" evidence="2"/>
<evidence type="ECO:0000313" key="2">
    <source>
        <dbReference type="EMBL" id="XDF22621.1"/>
    </source>
</evidence>
<protein>
    <submittedName>
        <fullName evidence="2">NADH dehydrogenase subunit 6</fullName>
    </submittedName>
</protein>
<evidence type="ECO:0000256" key="1">
    <source>
        <dbReference type="SAM" id="Phobius"/>
    </source>
</evidence>